<dbReference type="STRING" id="930128.SAMN05192532_101794"/>
<evidence type="ECO:0000256" key="3">
    <source>
        <dbReference type="ARBA" id="ARBA00023052"/>
    </source>
</evidence>
<dbReference type="PANTHER" id="PTHR43257:SF2">
    <property type="entry name" value="PYRUVATE DEHYDROGENASE E1 COMPONENT SUBUNIT BETA"/>
    <property type="match status" value="1"/>
</dbReference>
<dbReference type="SUPFAM" id="SSF52518">
    <property type="entry name" value="Thiamin diphosphate-binding fold (THDP-binding)"/>
    <property type="match status" value="1"/>
</dbReference>
<proteinExistence type="predicted"/>
<dbReference type="EMBL" id="FONT01000001">
    <property type="protein sequence ID" value="SFE41801.1"/>
    <property type="molecule type" value="Genomic_DNA"/>
</dbReference>
<dbReference type="AlphaFoldDB" id="A0A1I2ACW3"/>
<dbReference type="PANTHER" id="PTHR43257">
    <property type="entry name" value="PYRUVATE DEHYDROGENASE E1 COMPONENT BETA SUBUNIT"/>
    <property type="match status" value="1"/>
</dbReference>
<accession>A0A1I2ACW3</accession>
<dbReference type="Gene3D" id="3.40.50.920">
    <property type="match status" value="1"/>
</dbReference>
<dbReference type="InterPro" id="IPR033248">
    <property type="entry name" value="Transketolase_C"/>
</dbReference>
<evidence type="ECO:0000256" key="2">
    <source>
        <dbReference type="ARBA" id="ARBA00023002"/>
    </source>
</evidence>
<keyword evidence="3" id="KW-0786">Thiamine pyrophosphate</keyword>
<dbReference type="FunFam" id="3.40.50.920:FF:000001">
    <property type="entry name" value="Pyruvate dehydrogenase E1 beta subunit"/>
    <property type="match status" value="1"/>
</dbReference>
<gene>
    <name evidence="5" type="ORF">SAMN05192532_101794</name>
</gene>
<evidence type="ECO:0000256" key="1">
    <source>
        <dbReference type="ARBA" id="ARBA00001964"/>
    </source>
</evidence>
<dbReference type="CDD" id="cd07036">
    <property type="entry name" value="TPP_PYR_E1-PDHc-beta_like"/>
    <property type="match status" value="1"/>
</dbReference>
<dbReference type="FunFam" id="3.40.50.970:FF:000001">
    <property type="entry name" value="Pyruvate dehydrogenase E1 beta subunit"/>
    <property type="match status" value="1"/>
</dbReference>
<sequence>MSLISANKKNKTNDFALGQKNITMVQAITDALDVMLERDERVMLLGEDIGKNGGVFRATDGLQKKYGEDRVVDTPLSEAGIIGTGVGLAVNGMRPVLEIQFLGFIYPAFEQIATHVTRMRMRTRGELTVPMVIRAPYGAGVRAPEIHSDSTEAYFTHMPGIKVICPSSPYDAKGLLISAMEDPDPVLFMESMRLYRSGKEEVPEGYYKEEIGKGKKVKEGKDVTVITWGAMVKTAKEAADSMENRDIECDVIDVRTLYPLDQDIIADSVQKTGRVVIVHEAHETGGVGNDILSVINKQAFMYLKAPIEKVTGFDVPVPMFSLEDHYLPSAARIQTAIHKVYSF</sequence>
<organism evidence="5 6">
    <name type="scientific">Alteribacillus iranensis</name>
    <dbReference type="NCBI Taxonomy" id="930128"/>
    <lineage>
        <taxon>Bacteria</taxon>
        <taxon>Bacillati</taxon>
        <taxon>Bacillota</taxon>
        <taxon>Bacilli</taxon>
        <taxon>Bacillales</taxon>
        <taxon>Bacillaceae</taxon>
        <taxon>Alteribacillus</taxon>
    </lineage>
</organism>
<reference evidence="5 6" key="1">
    <citation type="submission" date="2016-10" db="EMBL/GenBank/DDBJ databases">
        <authorList>
            <person name="de Groot N.N."/>
        </authorList>
    </citation>
    <scope>NUCLEOTIDE SEQUENCE [LARGE SCALE GENOMIC DNA]</scope>
    <source>
        <strain evidence="5 6">DSM 23995</strain>
    </source>
</reference>
<evidence type="ECO:0000313" key="6">
    <source>
        <dbReference type="Proteomes" id="UP000199516"/>
    </source>
</evidence>
<feature type="domain" description="Transketolase-like pyrimidine-binding" evidence="4">
    <location>
        <begin position="22"/>
        <end position="197"/>
    </location>
</feature>
<dbReference type="Pfam" id="PF02779">
    <property type="entry name" value="Transket_pyr"/>
    <property type="match status" value="1"/>
</dbReference>
<dbReference type="Pfam" id="PF02780">
    <property type="entry name" value="Transketolase_C"/>
    <property type="match status" value="1"/>
</dbReference>
<evidence type="ECO:0000259" key="4">
    <source>
        <dbReference type="SMART" id="SM00861"/>
    </source>
</evidence>
<keyword evidence="5" id="KW-0670">Pyruvate</keyword>
<dbReference type="InterPro" id="IPR005475">
    <property type="entry name" value="Transketolase-like_Pyr-bd"/>
</dbReference>
<dbReference type="SUPFAM" id="SSF52922">
    <property type="entry name" value="TK C-terminal domain-like"/>
    <property type="match status" value="1"/>
</dbReference>
<keyword evidence="2" id="KW-0560">Oxidoreductase</keyword>
<dbReference type="Gene3D" id="3.40.50.970">
    <property type="match status" value="1"/>
</dbReference>
<name>A0A1I2ACW3_9BACI</name>
<keyword evidence="6" id="KW-1185">Reference proteome</keyword>
<dbReference type="SMART" id="SM00861">
    <property type="entry name" value="Transket_pyr"/>
    <property type="match status" value="1"/>
</dbReference>
<comment type="cofactor">
    <cofactor evidence="1">
        <name>thiamine diphosphate</name>
        <dbReference type="ChEBI" id="CHEBI:58937"/>
    </cofactor>
</comment>
<protein>
    <submittedName>
        <fullName evidence="5">Pyruvate dehydrogenase E1 component beta subunit</fullName>
    </submittedName>
</protein>
<evidence type="ECO:0000313" key="5">
    <source>
        <dbReference type="EMBL" id="SFE41801.1"/>
    </source>
</evidence>
<dbReference type="InterPro" id="IPR029061">
    <property type="entry name" value="THDP-binding"/>
</dbReference>
<dbReference type="InterPro" id="IPR009014">
    <property type="entry name" value="Transketo_C/PFOR_II"/>
</dbReference>
<dbReference type="Proteomes" id="UP000199516">
    <property type="component" value="Unassembled WGS sequence"/>
</dbReference>
<dbReference type="GO" id="GO:0016491">
    <property type="term" value="F:oxidoreductase activity"/>
    <property type="evidence" value="ECO:0007669"/>
    <property type="project" value="UniProtKB-KW"/>
</dbReference>